<comment type="caution">
    <text evidence="2">The sequence shown here is derived from an EMBL/GenBank/DDBJ whole genome shotgun (WGS) entry which is preliminary data.</text>
</comment>
<feature type="compositionally biased region" description="Polar residues" evidence="1">
    <location>
        <begin position="148"/>
        <end position="159"/>
    </location>
</feature>
<proteinExistence type="predicted"/>
<keyword evidence="3" id="KW-1185">Reference proteome</keyword>
<dbReference type="EMBL" id="BAABUJ010000012">
    <property type="protein sequence ID" value="GAA5799370.1"/>
    <property type="molecule type" value="Genomic_DNA"/>
</dbReference>
<evidence type="ECO:0000313" key="3">
    <source>
        <dbReference type="Proteomes" id="UP001476247"/>
    </source>
</evidence>
<name>A0ABP9XYH8_9FUNG</name>
<feature type="region of interest" description="Disordered" evidence="1">
    <location>
        <begin position="146"/>
        <end position="172"/>
    </location>
</feature>
<dbReference type="Proteomes" id="UP001476247">
    <property type="component" value="Unassembled WGS sequence"/>
</dbReference>
<organism evidence="2 3">
    <name type="scientific">Helicostylum pulchrum</name>
    <dbReference type="NCBI Taxonomy" id="562976"/>
    <lineage>
        <taxon>Eukaryota</taxon>
        <taxon>Fungi</taxon>
        <taxon>Fungi incertae sedis</taxon>
        <taxon>Mucoromycota</taxon>
        <taxon>Mucoromycotina</taxon>
        <taxon>Mucoromycetes</taxon>
        <taxon>Mucorales</taxon>
        <taxon>Mucorineae</taxon>
        <taxon>Mucoraceae</taxon>
        <taxon>Helicostylum</taxon>
    </lineage>
</organism>
<accession>A0ABP9XYH8</accession>
<evidence type="ECO:0000313" key="2">
    <source>
        <dbReference type="EMBL" id="GAA5799370.1"/>
    </source>
</evidence>
<sequence>MKPECNDKNIEKFKVTTKDCRTNKIDRIITQIPLSQWSDVEKLVDFICPQNSKKFLNRKTCYERYVTSFTIVLETLVRHPNVQKQAIKMLKYLRTPTVKRQFEEYYEEVVRKAKLNDNITTLQDQERTISQLHVELENQEIINELESRINSGEPSTSAPLPSAPERAQPAKVSLENTKDNILNCAVEIHDL</sequence>
<reference evidence="2 3" key="1">
    <citation type="submission" date="2024-04" db="EMBL/GenBank/DDBJ databases">
        <title>genome sequences of Mucor flavus KT1a and Helicostylum pulchrum KT1b strains isolation_sourced from the surface of a dry-aged beef.</title>
        <authorList>
            <person name="Toyotome T."/>
            <person name="Hosono M."/>
            <person name="Torimaru M."/>
            <person name="Fukuda K."/>
            <person name="Mikami N."/>
        </authorList>
    </citation>
    <scope>NUCLEOTIDE SEQUENCE [LARGE SCALE GENOMIC DNA]</scope>
    <source>
        <strain evidence="2 3">KT1b</strain>
    </source>
</reference>
<gene>
    <name evidence="2" type="ORF">HPULCUR_004784</name>
</gene>
<protein>
    <submittedName>
        <fullName evidence="2">Uncharacterized protein</fullName>
    </submittedName>
</protein>
<evidence type="ECO:0000256" key="1">
    <source>
        <dbReference type="SAM" id="MobiDB-lite"/>
    </source>
</evidence>